<dbReference type="InterPro" id="IPR012340">
    <property type="entry name" value="NA-bd_OB-fold"/>
</dbReference>
<protein>
    <submittedName>
        <fullName evidence="4">Uncharacterized protein</fullName>
    </submittedName>
</protein>
<dbReference type="EMBL" id="JAUUTY010000007">
    <property type="protein sequence ID" value="KAK1605288.1"/>
    <property type="molecule type" value="Genomic_DNA"/>
</dbReference>
<accession>A0AAD8QLX8</accession>
<name>A0AAD8QLX8_LOLMU</name>
<dbReference type="Pfam" id="PF02721">
    <property type="entry name" value="DUF223"/>
    <property type="match status" value="1"/>
</dbReference>
<evidence type="ECO:0000259" key="3">
    <source>
        <dbReference type="Pfam" id="PF16900"/>
    </source>
</evidence>
<organism evidence="4 5">
    <name type="scientific">Lolium multiflorum</name>
    <name type="common">Italian ryegrass</name>
    <name type="synonym">Lolium perenne subsp. multiflorum</name>
    <dbReference type="NCBI Taxonomy" id="4521"/>
    <lineage>
        <taxon>Eukaryota</taxon>
        <taxon>Viridiplantae</taxon>
        <taxon>Streptophyta</taxon>
        <taxon>Embryophyta</taxon>
        <taxon>Tracheophyta</taxon>
        <taxon>Spermatophyta</taxon>
        <taxon>Magnoliopsida</taxon>
        <taxon>Liliopsida</taxon>
        <taxon>Poales</taxon>
        <taxon>Poaceae</taxon>
        <taxon>BOP clade</taxon>
        <taxon>Pooideae</taxon>
        <taxon>Poodae</taxon>
        <taxon>Poeae</taxon>
        <taxon>Poeae Chloroplast Group 2 (Poeae type)</taxon>
        <taxon>Loliodinae</taxon>
        <taxon>Loliinae</taxon>
        <taxon>Lolium</taxon>
    </lineage>
</organism>
<gene>
    <name evidence="4" type="ORF">QYE76_028961</name>
</gene>
<dbReference type="Proteomes" id="UP001231189">
    <property type="component" value="Unassembled WGS sequence"/>
</dbReference>
<dbReference type="PANTHER" id="PTHR47165">
    <property type="entry name" value="OS03G0429900 PROTEIN"/>
    <property type="match status" value="1"/>
</dbReference>
<reference evidence="4" key="1">
    <citation type="submission" date="2023-07" db="EMBL/GenBank/DDBJ databases">
        <title>A chromosome-level genome assembly of Lolium multiflorum.</title>
        <authorList>
            <person name="Chen Y."/>
            <person name="Copetti D."/>
            <person name="Kolliker R."/>
            <person name="Studer B."/>
        </authorList>
    </citation>
    <scope>NUCLEOTIDE SEQUENCE</scope>
    <source>
        <strain evidence="4">02402/16</strain>
        <tissue evidence="4">Leaf</tissue>
    </source>
</reference>
<dbReference type="Pfam" id="PF16900">
    <property type="entry name" value="REPA_OB_2"/>
    <property type="match status" value="1"/>
</dbReference>
<dbReference type="Gene3D" id="2.40.50.140">
    <property type="entry name" value="Nucleic acid-binding proteins"/>
    <property type="match status" value="3"/>
</dbReference>
<dbReference type="PANTHER" id="PTHR47165:SF4">
    <property type="entry name" value="OS03G0429900 PROTEIN"/>
    <property type="match status" value="1"/>
</dbReference>
<dbReference type="SUPFAM" id="SSF50249">
    <property type="entry name" value="Nucleic acid-binding proteins"/>
    <property type="match status" value="3"/>
</dbReference>
<proteinExistence type="predicted"/>
<dbReference type="GO" id="GO:0003677">
    <property type="term" value="F:DNA binding"/>
    <property type="evidence" value="ECO:0007669"/>
    <property type="project" value="UniProtKB-KW"/>
</dbReference>
<dbReference type="InterPro" id="IPR031657">
    <property type="entry name" value="REPA_OB_2"/>
</dbReference>
<evidence type="ECO:0000313" key="5">
    <source>
        <dbReference type="Proteomes" id="UP001231189"/>
    </source>
</evidence>
<feature type="domain" description="Replication protein A OB" evidence="3">
    <location>
        <begin position="229"/>
        <end position="285"/>
    </location>
</feature>
<keyword evidence="5" id="KW-1185">Reference proteome</keyword>
<sequence>MCYAMVRRRVRCHAALFAPTFPLSLRPPSFLSPPYCSSCFCCAVSYFLFPHSLFCPLDLLCLAGTGRSASAYDLAGYHCCLIVLAEKKDIPELLCRMISRLLTGHRDQCISVRASRLWYYRGGLDTGEIKEIRMVLIDGQGDSIYATVPGNLIATYISIIHETGVYKFGRFRVSPHPQIMNPVENPLAITFTAVTVVQPVLGPVEMLPEWAYSLTSIGDIPEPHDTPPRLVDVIGVIRAISPIVISEVNGTNIPVSRRCVILADSSGHEIKINLFGDAAFRFNAQVIHYHGQEELGIAVFVGMTVHSRDGISELAGASACRWYINVDIPEINILRAELMPTFEPIAQLPAPDQIIRREQVDGFYPTRALATLLNHDFYQNKDGMFRCTVQISGLTPGRPWWFLSCTRCRRESVPNPSSSAQPGGNTCSDIGCGSTEATMQYRLHVLASDMTGEAEFNLFGRIARSVIATPVHQVVFNNYQGPAPIINLAVAASQIIHTPPEITAAFNAPFKFFVYVGSANFEGNRASFPVLAVERL</sequence>
<evidence type="ECO:0000313" key="4">
    <source>
        <dbReference type="EMBL" id="KAK1605288.1"/>
    </source>
</evidence>
<evidence type="ECO:0000259" key="2">
    <source>
        <dbReference type="Pfam" id="PF02721"/>
    </source>
</evidence>
<comment type="caution">
    <text evidence="4">The sequence shown here is derived from an EMBL/GenBank/DDBJ whole genome shotgun (WGS) entry which is preliminary data.</text>
</comment>
<dbReference type="CDD" id="cd04480">
    <property type="entry name" value="RPA1_DBD_A_like"/>
    <property type="match status" value="1"/>
</dbReference>
<evidence type="ECO:0000256" key="1">
    <source>
        <dbReference type="ARBA" id="ARBA00023125"/>
    </source>
</evidence>
<keyword evidence="1" id="KW-0238">DNA-binding</keyword>
<dbReference type="InterPro" id="IPR003871">
    <property type="entry name" value="RFA1B/D_OB_1st"/>
</dbReference>
<dbReference type="AlphaFoldDB" id="A0AAD8QLX8"/>
<feature type="domain" description="Replication protein A 70 kDa DNA-binding subunit B/D first OB fold" evidence="2">
    <location>
        <begin position="124"/>
        <end position="199"/>
    </location>
</feature>